<reference evidence="2" key="1">
    <citation type="submission" date="2018-02" db="EMBL/GenBank/DDBJ databases">
        <authorList>
            <person name="Hausmann B."/>
        </authorList>
    </citation>
    <scope>NUCLEOTIDE SEQUENCE [LARGE SCALE GENOMIC DNA]</scope>
    <source>
        <strain evidence="2">Peat soil MAG SbF1</strain>
    </source>
</reference>
<evidence type="ECO:0000313" key="2">
    <source>
        <dbReference type="Proteomes" id="UP000238916"/>
    </source>
</evidence>
<sequence>MLYLAMSKRSKIVKNSLTFIDLLTKREYNLIMKVNVSKISHTATKQKTVRQNK</sequence>
<name>A0A2U3KCR4_9FIRM</name>
<dbReference type="Proteomes" id="UP000238916">
    <property type="component" value="Unassembled WGS sequence"/>
</dbReference>
<protein>
    <submittedName>
        <fullName evidence="1">Uncharacterized protein</fullName>
    </submittedName>
</protein>
<gene>
    <name evidence="1" type="ORF">SBF1_1810021</name>
</gene>
<proteinExistence type="predicted"/>
<evidence type="ECO:0000313" key="1">
    <source>
        <dbReference type="EMBL" id="SPF37455.1"/>
    </source>
</evidence>
<organism evidence="1 2">
    <name type="scientific">Candidatus Desulfosporosinus infrequens</name>
    <dbReference type="NCBI Taxonomy" id="2043169"/>
    <lineage>
        <taxon>Bacteria</taxon>
        <taxon>Bacillati</taxon>
        <taxon>Bacillota</taxon>
        <taxon>Clostridia</taxon>
        <taxon>Eubacteriales</taxon>
        <taxon>Desulfitobacteriaceae</taxon>
        <taxon>Desulfosporosinus</taxon>
    </lineage>
</organism>
<dbReference type="AlphaFoldDB" id="A0A2U3KCR4"/>
<accession>A0A2U3KCR4</accession>
<dbReference type="EMBL" id="OMOF01000092">
    <property type="protein sequence ID" value="SPF37455.1"/>
    <property type="molecule type" value="Genomic_DNA"/>
</dbReference>